<name>A0A1F6G886_9PROT</name>
<evidence type="ECO:0000313" key="3">
    <source>
        <dbReference type="Proteomes" id="UP000178449"/>
    </source>
</evidence>
<feature type="region of interest" description="Disordered" evidence="1">
    <location>
        <begin position="62"/>
        <end position="82"/>
    </location>
</feature>
<dbReference type="EMBL" id="MFNE01000039">
    <property type="protein sequence ID" value="OGG94327.1"/>
    <property type="molecule type" value="Genomic_DNA"/>
</dbReference>
<evidence type="ECO:0000313" key="2">
    <source>
        <dbReference type="EMBL" id="OGG94327.1"/>
    </source>
</evidence>
<feature type="region of interest" description="Disordered" evidence="1">
    <location>
        <begin position="208"/>
        <end position="229"/>
    </location>
</feature>
<proteinExistence type="predicted"/>
<gene>
    <name evidence="2" type="ORF">A2527_00550</name>
</gene>
<comment type="caution">
    <text evidence="2">The sequence shown here is derived from an EMBL/GenBank/DDBJ whole genome shotgun (WGS) entry which is preliminary data.</text>
</comment>
<reference evidence="2 3" key="1">
    <citation type="journal article" date="2016" name="Nat. Commun.">
        <title>Thousands of microbial genomes shed light on interconnected biogeochemical processes in an aquifer system.</title>
        <authorList>
            <person name="Anantharaman K."/>
            <person name="Brown C.T."/>
            <person name="Hug L.A."/>
            <person name="Sharon I."/>
            <person name="Castelle C.J."/>
            <person name="Probst A.J."/>
            <person name="Thomas B.C."/>
            <person name="Singh A."/>
            <person name="Wilkins M.J."/>
            <person name="Karaoz U."/>
            <person name="Brodie E.L."/>
            <person name="Williams K.H."/>
            <person name="Hubbard S.S."/>
            <person name="Banfield J.F."/>
        </authorList>
    </citation>
    <scope>NUCLEOTIDE SEQUENCE [LARGE SCALE GENOMIC DNA]</scope>
</reference>
<organism evidence="2 3">
    <name type="scientific">Candidatus Lambdaproteobacteria bacterium RIFOXYD2_FULL_50_16</name>
    <dbReference type="NCBI Taxonomy" id="1817772"/>
    <lineage>
        <taxon>Bacteria</taxon>
        <taxon>Pseudomonadati</taxon>
        <taxon>Pseudomonadota</taxon>
        <taxon>Candidatus Lambdaproteobacteria</taxon>
    </lineage>
</organism>
<feature type="region of interest" description="Disordered" evidence="1">
    <location>
        <begin position="400"/>
        <end position="422"/>
    </location>
</feature>
<dbReference type="AlphaFoldDB" id="A0A1F6G886"/>
<accession>A0A1F6G886</accession>
<protein>
    <submittedName>
        <fullName evidence="2">Uncharacterized protein</fullName>
    </submittedName>
</protein>
<sequence length="456" mass="47815">METKVTIKIDAQAKQQLQSAYKDALAELLPDFATLFARVGGSWPKLPGQELSSMYAPPAGAPFELSPAKQGGQASAPRAASKEGGFQGMLSGLIKLIPGGEQAVGIYNQVKGIGKAVGVDTDQAVASAMPEQAKTAAGYVRQGLGILDQLKSDPVGLVKGLFTGSGDQPNPRVPNGQNSLVEKPLGFKYPVSIKELLHNEVYNRLRDTLPPSNPDSSLIGKGPTKSGDWAKRPLGSEEAIGPDPGAIQAFSKLGELIDGLKEKSSGFSKQVISDFTSIDQNKDLFDNAGERFKAIDTALKATGGELTTKLSDPLKSVIDSLGSLKKISQAKDILFDWTAIFTGEERLKSTKEGLESIVANLKALKELAARAGTAQGGGSDQGASGVEGVSKGQKLVQDYPGSNQVVSKKTGGENSIRIPLPTAHQNGSAAGTVYNQQQYHVYVDGGLTSEVLAGLK</sequence>
<evidence type="ECO:0000256" key="1">
    <source>
        <dbReference type="SAM" id="MobiDB-lite"/>
    </source>
</evidence>
<dbReference type="Proteomes" id="UP000178449">
    <property type="component" value="Unassembled WGS sequence"/>
</dbReference>